<proteinExistence type="predicted"/>
<reference evidence="1" key="1">
    <citation type="submission" date="2024-05" db="EMBL/GenBank/DDBJ databases">
        <title>Whole genome shotgun sequence of Streptomyces hydrogenans NBRC 13475.</title>
        <authorList>
            <person name="Komaki H."/>
            <person name="Tamura T."/>
        </authorList>
    </citation>
    <scope>NUCLEOTIDE SEQUENCE</scope>
    <source>
        <strain evidence="1">NBRC 13475</strain>
    </source>
</reference>
<sequence>MNFIKSLLGRKVPLLQAEQRWECPNCTQTDVTHEAKPHTRFHVCRGLKGLTAPFVPAGTHCKVEAVEREDYIGREAVTYDGEQRPIMRVETTREDGNDVAVLAPCATTRSGVN</sequence>
<dbReference type="RefSeq" id="WP_190222739.1">
    <property type="nucleotide sequence ID" value="NZ_BNBS01000020.1"/>
</dbReference>
<comment type="caution">
    <text evidence="1">The sequence shown here is derived from an EMBL/GenBank/DDBJ whole genome shotgun (WGS) entry which is preliminary data.</text>
</comment>
<evidence type="ECO:0000313" key="2">
    <source>
        <dbReference type="Proteomes" id="UP001052739"/>
    </source>
</evidence>
<protein>
    <recommendedName>
        <fullName evidence="3">C2H2-type domain-containing protein</fullName>
    </recommendedName>
</protein>
<evidence type="ECO:0008006" key="3">
    <source>
        <dbReference type="Google" id="ProtNLM"/>
    </source>
</evidence>
<name>A0ABQ3PJR2_9ACTN</name>
<keyword evidence="2" id="KW-1185">Reference proteome</keyword>
<evidence type="ECO:0000313" key="1">
    <source>
        <dbReference type="EMBL" id="GHI25242.1"/>
    </source>
</evidence>
<dbReference type="Proteomes" id="UP001052739">
    <property type="component" value="Unassembled WGS sequence"/>
</dbReference>
<gene>
    <name evidence="1" type="ORF">Shyd_66130</name>
</gene>
<dbReference type="EMBL" id="BNDW01000068">
    <property type="protein sequence ID" value="GHI25242.1"/>
    <property type="molecule type" value="Genomic_DNA"/>
</dbReference>
<accession>A0ABQ3PJR2</accession>
<organism evidence="1 2">
    <name type="scientific">Streptomyces hydrogenans</name>
    <dbReference type="NCBI Taxonomy" id="1873719"/>
    <lineage>
        <taxon>Bacteria</taxon>
        <taxon>Bacillati</taxon>
        <taxon>Actinomycetota</taxon>
        <taxon>Actinomycetes</taxon>
        <taxon>Kitasatosporales</taxon>
        <taxon>Streptomycetaceae</taxon>
        <taxon>Streptomyces</taxon>
    </lineage>
</organism>